<dbReference type="PANTHER" id="PTHR31900">
    <property type="entry name" value="F-BOX/RNI SUPERFAMILY PROTEIN-RELATED"/>
    <property type="match status" value="1"/>
</dbReference>
<dbReference type="Proteomes" id="UP000242715">
    <property type="component" value="Unassembled WGS sequence"/>
</dbReference>
<evidence type="ECO:0000313" key="3">
    <source>
        <dbReference type="Proteomes" id="UP000242715"/>
    </source>
</evidence>
<sequence>MLSDLDLACVSGKVLLVLLQKTPVINTLVLKDISSIDQELLNSAVVPDCLASSLQVVKFEFVNCDQHELLLAKYFMENGRVLERMSFSIRFSVVFSSKVALQVVQIYSVSFAYSIRCDNSNIGDEFDGEIETGEDMNAPPILMQNLHMNLES</sequence>
<reference evidence="3" key="1">
    <citation type="journal article" date="2017" name="Front. Plant Sci.">
        <title>Climate Clever Clovers: New Paradigm to Reduce the Environmental Footprint of Ruminants by Breeding Low Methanogenic Forages Utilizing Haplotype Variation.</title>
        <authorList>
            <person name="Kaur P."/>
            <person name="Appels R."/>
            <person name="Bayer P.E."/>
            <person name="Keeble-Gagnere G."/>
            <person name="Wang J."/>
            <person name="Hirakawa H."/>
            <person name="Shirasawa K."/>
            <person name="Vercoe P."/>
            <person name="Stefanova K."/>
            <person name="Durmic Z."/>
            <person name="Nichols P."/>
            <person name="Revell C."/>
            <person name="Isobe S.N."/>
            <person name="Edwards D."/>
            <person name="Erskine W."/>
        </authorList>
    </citation>
    <scope>NUCLEOTIDE SEQUENCE [LARGE SCALE GENOMIC DNA]</scope>
    <source>
        <strain evidence="3">cv. Daliak</strain>
    </source>
</reference>
<dbReference type="Pfam" id="PF08387">
    <property type="entry name" value="FBD"/>
    <property type="match status" value="1"/>
</dbReference>
<dbReference type="PANTHER" id="PTHR31900:SF32">
    <property type="entry name" value="F-BOX_RNI_FBD-LIKE DOMAIN PROTEIN"/>
    <property type="match status" value="1"/>
</dbReference>
<gene>
    <name evidence="2" type="ORF">TSUD_55130</name>
</gene>
<evidence type="ECO:0000313" key="2">
    <source>
        <dbReference type="EMBL" id="GAU27360.1"/>
    </source>
</evidence>
<dbReference type="AlphaFoldDB" id="A0A2Z6MUI7"/>
<name>A0A2Z6MUI7_TRISU</name>
<keyword evidence="3" id="KW-1185">Reference proteome</keyword>
<protein>
    <recommendedName>
        <fullName evidence="1">FBD domain-containing protein</fullName>
    </recommendedName>
</protein>
<feature type="domain" description="FBD" evidence="1">
    <location>
        <begin position="45"/>
        <end position="87"/>
    </location>
</feature>
<dbReference type="InterPro" id="IPR006566">
    <property type="entry name" value="FBD"/>
</dbReference>
<proteinExistence type="predicted"/>
<dbReference type="InterPro" id="IPR050232">
    <property type="entry name" value="FBL13/AtMIF1-like"/>
</dbReference>
<dbReference type="OrthoDB" id="612216at2759"/>
<accession>A0A2Z6MUI7</accession>
<dbReference type="EMBL" id="DF973352">
    <property type="protein sequence ID" value="GAU27360.1"/>
    <property type="molecule type" value="Genomic_DNA"/>
</dbReference>
<organism evidence="2 3">
    <name type="scientific">Trifolium subterraneum</name>
    <name type="common">Subterranean clover</name>
    <dbReference type="NCBI Taxonomy" id="3900"/>
    <lineage>
        <taxon>Eukaryota</taxon>
        <taxon>Viridiplantae</taxon>
        <taxon>Streptophyta</taxon>
        <taxon>Embryophyta</taxon>
        <taxon>Tracheophyta</taxon>
        <taxon>Spermatophyta</taxon>
        <taxon>Magnoliopsida</taxon>
        <taxon>eudicotyledons</taxon>
        <taxon>Gunneridae</taxon>
        <taxon>Pentapetalae</taxon>
        <taxon>rosids</taxon>
        <taxon>fabids</taxon>
        <taxon>Fabales</taxon>
        <taxon>Fabaceae</taxon>
        <taxon>Papilionoideae</taxon>
        <taxon>50 kb inversion clade</taxon>
        <taxon>NPAAA clade</taxon>
        <taxon>Hologalegina</taxon>
        <taxon>IRL clade</taxon>
        <taxon>Trifolieae</taxon>
        <taxon>Trifolium</taxon>
    </lineage>
</organism>
<evidence type="ECO:0000259" key="1">
    <source>
        <dbReference type="Pfam" id="PF08387"/>
    </source>
</evidence>